<proteinExistence type="predicted"/>
<accession>A0AAW1IDZ2</accession>
<dbReference type="EMBL" id="JASPKY010000633">
    <property type="protein sequence ID" value="KAK9687565.1"/>
    <property type="molecule type" value="Genomic_DNA"/>
</dbReference>
<evidence type="ECO:0000313" key="2">
    <source>
        <dbReference type="Proteomes" id="UP001458880"/>
    </source>
</evidence>
<name>A0AAW1IDZ2_POPJA</name>
<protein>
    <submittedName>
        <fullName evidence="1">Uncharacterized protein</fullName>
    </submittedName>
</protein>
<dbReference type="Proteomes" id="UP001458880">
    <property type="component" value="Unassembled WGS sequence"/>
</dbReference>
<keyword evidence="2" id="KW-1185">Reference proteome</keyword>
<comment type="caution">
    <text evidence="1">The sequence shown here is derived from an EMBL/GenBank/DDBJ whole genome shotgun (WGS) entry which is preliminary data.</text>
</comment>
<dbReference type="AlphaFoldDB" id="A0AAW1IDZ2"/>
<reference evidence="1 2" key="1">
    <citation type="journal article" date="2024" name="BMC Genomics">
        <title>De novo assembly and annotation of Popillia japonica's genome with initial clues to its potential as an invasive pest.</title>
        <authorList>
            <person name="Cucini C."/>
            <person name="Boschi S."/>
            <person name="Funari R."/>
            <person name="Cardaioli E."/>
            <person name="Iannotti N."/>
            <person name="Marturano G."/>
            <person name="Paoli F."/>
            <person name="Bruttini M."/>
            <person name="Carapelli A."/>
            <person name="Frati F."/>
            <person name="Nardi F."/>
        </authorList>
    </citation>
    <scope>NUCLEOTIDE SEQUENCE [LARGE SCALE GENOMIC DNA]</scope>
    <source>
        <strain evidence="1">DMR45628</strain>
    </source>
</reference>
<sequence>MRDDNLVMVELLSDDAIIAAISNKNIDSEAEDEEAEEIESDEIVHVSLHQIRLDILMPSNIFCSPDTLPRIFLKN</sequence>
<gene>
    <name evidence="1" type="ORF">QE152_g36164</name>
</gene>
<organism evidence="1 2">
    <name type="scientific">Popillia japonica</name>
    <name type="common">Japanese beetle</name>
    <dbReference type="NCBI Taxonomy" id="7064"/>
    <lineage>
        <taxon>Eukaryota</taxon>
        <taxon>Metazoa</taxon>
        <taxon>Ecdysozoa</taxon>
        <taxon>Arthropoda</taxon>
        <taxon>Hexapoda</taxon>
        <taxon>Insecta</taxon>
        <taxon>Pterygota</taxon>
        <taxon>Neoptera</taxon>
        <taxon>Endopterygota</taxon>
        <taxon>Coleoptera</taxon>
        <taxon>Polyphaga</taxon>
        <taxon>Scarabaeiformia</taxon>
        <taxon>Scarabaeidae</taxon>
        <taxon>Rutelinae</taxon>
        <taxon>Popillia</taxon>
    </lineage>
</organism>
<evidence type="ECO:0000313" key="1">
    <source>
        <dbReference type="EMBL" id="KAK9687565.1"/>
    </source>
</evidence>